<protein>
    <submittedName>
        <fullName evidence="1">Uncharacterized protein</fullName>
    </submittedName>
</protein>
<dbReference type="Proteomes" id="UP000485058">
    <property type="component" value="Unassembled WGS sequence"/>
</dbReference>
<accession>A0A6A0AB52</accession>
<proteinExistence type="predicted"/>
<feature type="non-terminal residue" evidence="1">
    <location>
        <position position="1"/>
    </location>
</feature>
<dbReference type="AlphaFoldDB" id="A0A6A0AB52"/>
<gene>
    <name evidence="1" type="ORF">HaLaN_28824</name>
</gene>
<comment type="caution">
    <text evidence="1">The sequence shown here is derived from an EMBL/GenBank/DDBJ whole genome shotgun (WGS) entry which is preliminary data.</text>
</comment>
<sequence>MSRLAAESEAKAAAPAQQLRHKYVPRKGRWDEIKLWQLGYKQVARVTVMCFSLATREVLAELAAPQSLE</sequence>
<keyword evidence="2" id="KW-1185">Reference proteome</keyword>
<organism evidence="1 2">
    <name type="scientific">Haematococcus lacustris</name>
    <name type="common">Green alga</name>
    <name type="synonym">Haematococcus pluvialis</name>
    <dbReference type="NCBI Taxonomy" id="44745"/>
    <lineage>
        <taxon>Eukaryota</taxon>
        <taxon>Viridiplantae</taxon>
        <taxon>Chlorophyta</taxon>
        <taxon>core chlorophytes</taxon>
        <taxon>Chlorophyceae</taxon>
        <taxon>CS clade</taxon>
        <taxon>Chlamydomonadales</taxon>
        <taxon>Haematococcaceae</taxon>
        <taxon>Haematococcus</taxon>
    </lineage>
</organism>
<name>A0A6A0AB52_HAELA</name>
<reference evidence="1 2" key="1">
    <citation type="submission" date="2020-02" db="EMBL/GenBank/DDBJ databases">
        <title>Draft genome sequence of Haematococcus lacustris strain NIES-144.</title>
        <authorList>
            <person name="Morimoto D."/>
            <person name="Nakagawa S."/>
            <person name="Yoshida T."/>
            <person name="Sawayama S."/>
        </authorList>
    </citation>
    <scope>NUCLEOTIDE SEQUENCE [LARGE SCALE GENOMIC DNA]</scope>
    <source>
        <strain evidence="1 2">NIES-144</strain>
    </source>
</reference>
<feature type="non-terminal residue" evidence="1">
    <location>
        <position position="69"/>
    </location>
</feature>
<evidence type="ECO:0000313" key="2">
    <source>
        <dbReference type="Proteomes" id="UP000485058"/>
    </source>
</evidence>
<dbReference type="EMBL" id="BLLF01004676">
    <property type="protein sequence ID" value="GFH30050.1"/>
    <property type="molecule type" value="Genomic_DNA"/>
</dbReference>
<evidence type="ECO:0000313" key="1">
    <source>
        <dbReference type="EMBL" id="GFH30050.1"/>
    </source>
</evidence>